<evidence type="ECO:0000256" key="3">
    <source>
        <dbReference type="ARBA" id="ARBA00022840"/>
    </source>
</evidence>
<dbReference type="SMART" id="SM00382">
    <property type="entry name" value="AAA"/>
    <property type="match status" value="1"/>
</dbReference>
<comment type="caution">
    <text evidence="5">The sequence shown here is derived from an EMBL/GenBank/DDBJ whole genome shotgun (WGS) entry which is preliminary data.</text>
</comment>
<dbReference type="InterPro" id="IPR051782">
    <property type="entry name" value="ABC_Transporter_VariousFunc"/>
</dbReference>
<evidence type="ECO:0000256" key="1">
    <source>
        <dbReference type="ARBA" id="ARBA00022448"/>
    </source>
</evidence>
<reference evidence="5 6" key="1">
    <citation type="journal article" date="2015" name="Int. J. Syst. Evol. Microbiol.">
        <title>Micromonospora costi sp. nov., isolated from a leaf of Costus speciosus.</title>
        <authorList>
            <person name="Thawai C."/>
        </authorList>
    </citation>
    <scope>NUCLEOTIDE SEQUENCE [LARGE SCALE GENOMIC DNA]</scope>
    <source>
        <strain evidence="5 6">CS1-12</strain>
    </source>
</reference>
<evidence type="ECO:0000256" key="2">
    <source>
        <dbReference type="ARBA" id="ARBA00022741"/>
    </source>
</evidence>
<name>A0A3B0A081_9ACTN</name>
<keyword evidence="2" id="KW-0547">Nucleotide-binding</keyword>
<dbReference type="Gene3D" id="3.40.50.300">
    <property type="entry name" value="P-loop containing nucleotide triphosphate hydrolases"/>
    <property type="match status" value="1"/>
</dbReference>
<dbReference type="AlphaFoldDB" id="A0A3B0A081"/>
<keyword evidence="3 5" id="KW-0067">ATP-binding</keyword>
<evidence type="ECO:0000313" key="5">
    <source>
        <dbReference type="EMBL" id="RKN53869.1"/>
    </source>
</evidence>
<sequence>MQIPLVLHAERLTKRYGRRTALTDCDLRIPRGHVVGLVGPNGAGKSTLLQLACGLIGPTSGTLSVLGSRPAANAAHLARVGFVAQDTPVYASFTIADHLKMGAWLNPSWDLALATRRIAEVGLDPTQKAGRLSGGQRAQLAMTIAAAKRPDLLIFDEPAAALDPLARKGFMRSLVEFVGELGASAVLSSHLLSDVEQVCDYLVVLCDSRIQIAGPVRDLLASHRRIAGDPAKMPATMSAGIEVIWAEHGHALVRGDAAVRARDAEPVTLEELVLAYMSRAAGTVTAPRASAAVSR</sequence>
<keyword evidence="6" id="KW-1185">Reference proteome</keyword>
<dbReference type="Proteomes" id="UP000279968">
    <property type="component" value="Unassembled WGS sequence"/>
</dbReference>
<dbReference type="RefSeq" id="WP_120780613.1">
    <property type="nucleotide sequence ID" value="NZ_JBHLUP010000001.1"/>
</dbReference>
<organism evidence="5 6">
    <name type="scientific">Micromonospora costi</name>
    <dbReference type="NCBI Taxonomy" id="1530042"/>
    <lineage>
        <taxon>Bacteria</taxon>
        <taxon>Bacillati</taxon>
        <taxon>Actinomycetota</taxon>
        <taxon>Actinomycetes</taxon>
        <taxon>Micromonosporales</taxon>
        <taxon>Micromonosporaceae</taxon>
        <taxon>Micromonospora</taxon>
    </lineage>
</organism>
<evidence type="ECO:0000259" key="4">
    <source>
        <dbReference type="PROSITE" id="PS50893"/>
    </source>
</evidence>
<dbReference type="PROSITE" id="PS50893">
    <property type="entry name" value="ABC_TRANSPORTER_2"/>
    <property type="match status" value="1"/>
</dbReference>
<dbReference type="InterPro" id="IPR027417">
    <property type="entry name" value="P-loop_NTPase"/>
</dbReference>
<dbReference type="PANTHER" id="PTHR42939:SF1">
    <property type="entry name" value="ABC TRANSPORTER ATP-BINDING PROTEIN ALBC-RELATED"/>
    <property type="match status" value="1"/>
</dbReference>
<dbReference type="InterPro" id="IPR003439">
    <property type="entry name" value="ABC_transporter-like_ATP-bd"/>
</dbReference>
<keyword evidence="1" id="KW-0813">Transport</keyword>
<feature type="domain" description="ABC transporter" evidence="4">
    <location>
        <begin position="7"/>
        <end position="232"/>
    </location>
</feature>
<dbReference type="SUPFAM" id="SSF52540">
    <property type="entry name" value="P-loop containing nucleoside triphosphate hydrolases"/>
    <property type="match status" value="1"/>
</dbReference>
<dbReference type="GO" id="GO:0005524">
    <property type="term" value="F:ATP binding"/>
    <property type="evidence" value="ECO:0007669"/>
    <property type="project" value="UniProtKB-KW"/>
</dbReference>
<dbReference type="CDD" id="cd03230">
    <property type="entry name" value="ABC_DR_subfamily_A"/>
    <property type="match status" value="1"/>
</dbReference>
<dbReference type="GO" id="GO:0016887">
    <property type="term" value="F:ATP hydrolysis activity"/>
    <property type="evidence" value="ECO:0007669"/>
    <property type="project" value="InterPro"/>
</dbReference>
<dbReference type="Pfam" id="PF00005">
    <property type="entry name" value="ABC_tran"/>
    <property type="match status" value="1"/>
</dbReference>
<dbReference type="InterPro" id="IPR003593">
    <property type="entry name" value="AAA+_ATPase"/>
</dbReference>
<gene>
    <name evidence="5" type="ORF">D7193_17580</name>
</gene>
<dbReference type="EMBL" id="RBAN01000003">
    <property type="protein sequence ID" value="RKN53869.1"/>
    <property type="molecule type" value="Genomic_DNA"/>
</dbReference>
<protein>
    <submittedName>
        <fullName evidence="5">ABC transporter ATP-binding protein</fullName>
    </submittedName>
</protein>
<dbReference type="OrthoDB" id="9804819at2"/>
<dbReference type="PANTHER" id="PTHR42939">
    <property type="entry name" value="ABC TRANSPORTER ATP-BINDING PROTEIN ALBC-RELATED"/>
    <property type="match status" value="1"/>
</dbReference>
<proteinExistence type="predicted"/>
<accession>A0A3B0A081</accession>
<evidence type="ECO:0000313" key="6">
    <source>
        <dbReference type="Proteomes" id="UP000279968"/>
    </source>
</evidence>